<dbReference type="PRINTS" id="PR00088">
    <property type="entry name" value="HAEMOXYGNASE"/>
</dbReference>
<feature type="binding site" description="axial binding residue" evidence="5">
    <location>
        <position position="16"/>
    </location>
    <ligand>
        <name>heme b</name>
        <dbReference type="ChEBI" id="CHEBI:60344"/>
    </ligand>
    <ligandPart>
        <name>Fe</name>
        <dbReference type="ChEBI" id="CHEBI:18248"/>
    </ligandPart>
</feature>
<feature type="binding site" evidence="4">
    <location>
        <position position="9"/>
    </location>
    <ligand>
        <name>heme b</name>
        <dbReference type="ChEBI" id="CHEBI:60344"/>
    </ligand>
</feature>
<dbReference type="GO" id="GO:0006788">
    <property type="term" value="P:heme oxidation"/>
    <property type="evidence" value="ECO:0007669"/>
    <property type="project" value="InterPro"/>
</dbReference>
<keyword evidence="2 5" id="KW-0479">Metal-binding</keyword>
<keyword evidence="1 4" id="KW-0349">Heme</keyword>
<dbReference type="GO" id="GO:0046872">
    <property type="term" value="F:metal ion binding"/>
    <property type="evidence" value="ECO:0007669"/>
    <property type="project" value="UniProtKB-KW"/>
</dbReference>
<evidence type="ECO:0000313" key="7">
    <source>
        <dbReference type="Proteomes" id="UP000315628"/>
    </source>
</evidence>
<evidence type="ECO:0000256" key="4">
    <source>
        <dbReference type="PIRSR" id="PIRSR000343-1"/>
    </source>
</evidence>
<dbReference type="RefSeq" id="WP_144855105.1">
    <property type="nucleotide sequence ID" value="NZ_BAAAYT010000002.1"/>
</dbReference>
<dbReference type="InterPro" id="IPR016084">
    <property type="entry name" value="Haem_Oase-like_multi-hlx"/>
</dbReference>
<name>A0A560WGZ5_9MICO</name>
<proteinExistence type="predicted"/>
<dbReference type="InterPro" id="IPR002051">
    <property type="entry name" value="Haem_Oase"/>
</dbReference>
<dbReference type="Gene3D" id="1.20.910.10">
    <property type="entry name" value="Heme oxygenase-like"/>
    <property type="match status" value="1"/>
</dbReference>
<evidence type="ECO:0000256" key="1">
    <source>
        <dbReference type="ARBA" id="ARBA00022617"/>
    </source>
</evidence>
<dbReference type="Proteomes" id="UP000315628">
    <property type="component" value="Unassembled WGS sequence"/>
</dbReference>
<dbReference type="GO" id="GO:0042167">
    <property type="term" value="P:heme catabolic process"/>
    <property type="evidence" value="ECO:0007669"/>
    <property type="project" value="TreeGrafter"/>
</dbReference>
<protein>
    <submittedName>
        <fullName evidence="6">Heme oxygenase</fullName>
    </submittedName>
</protein>
<dbReference type="SUPFAM" id="SSF48613">
    <property type="entry name" value="Heme oxygenase-like"/>
    <property type="match status" value="1"/>
</dbReference>
<dbReference type="PANTHER" id="PTHR10720">
    <property type="entry name" value="HEME OXYGENASE"/>
    <property type="match status" value="1"/>
</dbReference>
<dbReference type="Pfam" id="PF01126">
    <property type="entry name" value="Heme_oxygenase"/>
    <property type="match status" value="1"/>
</dbReference>
<dbReference type="InterPro" id="IPR016053">
    <property type="entry name" value="Haem_Oase-like"/>
</dbReference>
<dbReference type="CDD" id="cd19165">
    <property type="entry name" value="HemeO"/>
    <property type="match status" value="1"/>
</dbReference>
<dbReference type="PANTHER" id="PTHR10720:SF0">
    <property type="entry name" value="HEME OXYGENASE"/>
    <property type="match status" value="1"/>
</dbReference>
<gene>
    <name evidence="6" type="ORF">FB557_0373</name>
</gene>
<feature type="binding site" evidence="4">
    <location>
        <position position="122"/>
    </location>
    <ligand>
        <name>heme b</name>
        <dbReference type="ChEBI" id="CHEBI:60344"/>
    </ligand>
</feature>
<keyword evidence="3 5" id="KW-0408">Iron</keyword>
<comment type="caution">
    <text evidence="6">The sequence shown here is derived from an EMBL/GenBank/DDBJ whole genome shotgun (WGS) entry which is preliminary data.</text>
</comment>
<keyword evidence="7" id="KW-1185">Reference proteome</keyword>
<evidence type="ECO:0000256" key="5">
    <source>
        <dbReference type="PIRSR" id="PIRSR000343-2"/>
    </source>
</evidence>
<organism evidence="6 7">
    <name type="scientific">Marihabitans asiaticum</name>
    <dbReference type="NCBI Taxonomy" id="415218"/>
    <lineage>
        <taxon>Bacteria</taxon>
        <taxon>Bacillati</taxon>
        <taxon>Actinomycetota</taxon>
        <taxon>Actinomycetes</taxon>
        <taxon>Micrococcales</taxon>
        <taxon>Intrasporangiaceae</taxon>
        <taxon>Marihabitans</taxon>
    </lineage>
</organism>
<evidence type="ECO:0000256" key="3">
    <source>
        <dbReference type="ARBA" id="ARBA00023004"/>
    </source>
</evidence>
<reference evidence="6 7" key="1">
    <citation type="submission" date="2019-06" db="EMBL/GenBank/DDBJ databases">
        <title>Sequencing the genomes of 1000 actinobacteria strains.</title>
        <authorList>
            <person name="Klenk H.-P."/>
        </authorList>
    </citation>
    <scope>NUCLEOTIDE SEQUENCE [LARGE SCALE GENOMIC DNA]</scope>
    <source>
        <strain evidence="6 7">DSM 18935</strain>
    </source>
</reference>
<feature type="binding site" evidence="4">
    <location>
        <position position="169"/>
    </location>
    <ligand>
        <name>heme b</name>
        <dbReference type="ChEBI" id="CHEBI:60344"/>
    </ligand>
</feature>
<dbReference type="GO" id="GO:0020037">
    <property type="term" value="F:heme binding"/>
    <property type="evidence" value="ECO:0007669"/>
    <property type="project" value="TreeGrafter"/>
</dbReference>
<dbReference type="GO" id="GO:0006979">
    <property type="term" value="P:response to oxidative stress"/>
    <property type="evidence" value="ECO:0007669"/>
    <property type="project" value="TreeGrafter"/>
</dbReference>
<accession>A0A560WGZ5</accession>
<evidence type="ECO:0000256" key="2">
    <source>
        <dbReference type="ARBA" id="ARBA00022723"/>
    </source>
</evidence>
<dbReference type="PIRSF" id="PIRSF000343">
    <property type="entry name" value="Haem_Oase"/>
    <property type="match status" value="1"/>
</dbReference>
<sequence>MVALSTALKERTATAHTRAEESDFVTNLVHGDACRGAYSAMVIQHLAIYRALEGGLDRLAGHPLLTPVDDPALRRVSALEDDLRALGVEVETVGAERVLPATRQYVDALEGADAETLLANHYVRYLGDLSGGQIVSRLVQRHYQLGDDVVSFYRFPEIEKPKTYKDRYRATLDALDLSAGQRERVLDQAEESFEMNRSVFADLSAARGGAHLAAGVG</sequence>
<dbReference type="EMBL" id="VIUW01000001">
    <property type="protein sequence ID" value="TWD16830.1"/>
    <property type="molecule type" value="Genomic_DNA"/>
</dbReference>
<dbReference type="GO" id="GO:0004392">
    <property type="term" value="F:heme oxygenase (decyclizing) activity"/>
    <property type="evidence" value="ECO:0007669"/>
    <property type="project" value="InterPro"/>
</dbReference>
<dbReference type="OrthoDB" id="5493802at2"/>
<dbReference type="AlphaFoldDB" id="A0A560WGZ5"/>
<evidence type="ECO:0000313" key="6">
    <source>
        <dbReference type="EMBL" id="TWD16830.1"/>
    </source>
</evidence>